<dbReference type="InterPro" id="IPR000477">
    <property type="entry name" value="RT_dom"/>
</dbReference>
<comment type="caution">
    <text evidence="4">The sequence shown here is derived from an EMBL/GenBank/DDBJ whole genome shotgun (WGS) entry which is preliminary data.</text>
</comment>
<dbReference type="InterPro" id="IPR001584">
    <property type="entry name" value="Integrase_cat-core"/>
</dbReference>
<dbReference type="InterPro" id="IPR043128">
    <property type="entry name" value="Rev_trsase/Diguanyl_cyclase"/>
</dbReference>
<dbReference type="SUPFAM" id="SSF53098">
    <property type="entry name" value="Ribonuclease H-like"/>
    <property type="match status" value="1"/>
</dbReference>
<name>A0A6L2L3C0_TANCI</name>
<protein>
    <submittedName>
        <fullName evidence="4">Retrovirus-related Pol polyprotein from transposon 17.6</fullName>
    </submittedName>
</protein>
<feature type="region of interest" description="Disordered" evidence="2">
    <location>
        <begin position="1"/>
        <end position="40"/>
    </location>
</feature>
<keyword evidence="1" id="KW-0511">Multifunctional enzyme</keyword>
<dbReference type="PROSITE" id="PS50994">
    <property type="entry name" value="INTEGRASE"/>
    <property type="match status" value="1"/>
</dbReference>
<dbReference type="InterPro" id="IPR036397">
    <property type="entry name" value="RNaseH_sf"/>
</dbReference>
<reference evidence="4" key="1">
    <citation type="journal article" date="2019" name="Sci. Rep.">
        <title>Draft genome of Tanacetum cinerariifolium, the natural source of mosquito coil.</title>
        <authorList>
            <person name="Yamashiro T."/>
            <person name="Shiraishi A."/>
            <person name="Satake H."/>
            <person name="Nakayama K."/>
        </authorList>
    </citation>
    <scope>NUCLEOTIDE SEQUENCE</scope>
</reference>
<dbReference type="InterPro" id="IPR050951">
    <property type="entry name" value="Retrovirus_Pol_polyprotein"/>
</dbReference>
<feature type="compositionally biased region" description="Basic and acidic residues" evidence="2">
    <location>
        <begin position="1"/>
        <end position="10"/>
    </location>
</feature>
<sequence length="1040" mass="120943">KLFKDLKELAEYDQSTSTDRPIFLNNNEDHPVQNKESPENSFEETVVLKTNQEPPQDSDIHQLIEECSIKVPEEQKQKIEDTMFELFKICQEKEFLCIHDDVNDLIESALDSKLLLINSNSQRLDKQEHKIKNIVEQPAERGNRSIQSLQNFKVVYKSSISFKNTSQISSIHSIAPIQSTKEPGHLLSMGKCEVTLEDEIECDMPAKDVCSLVFTTFSNPLFKDDDNFDSSDDESLPDEDVPTEEFKIYSNPLCDEDKINSDKLDQHCFNVESDFVESLLNRDTFIEFSSKFDFSGELAHIKPEIPKFDFDFEEEIQINIVTETDDVLPPSIENFADDPEGDIRFLEELLIDDSILFDELSDANFEENPLISRPPLEPPDDNFDLEPEVISTVMEDIDEPDEHFNPGGEIFVSTNNEDVDYFPFMFVIRIFLPYLILPEISPLFLFAESEDTIFDPGLSPEIEAFLCWNFCSEFRVYCIRSLIDIIPTTLDHGYDVELADDIGSFNVIIGMDWLSKYHAVVVYDEKIVRCHVFLVHVTVKKDEDKSEEKRLEDVPIIRDFPKVFPKDLSSIPPTRKVEFQIDMGPPVLFFKKKDGSFRMCIDYQELNKLSVKNHYPLPRIDDLFDQFQGSSVYSKIDVRSGYHQLRFREEDISKTALRTRYGHYEFKLCRLASPKTAMEIYQFLGLVGYYQRFIEGFLKIAKSMTKLTQKKVKFDWGDKQEVAFQLLKEKLCNTRILALPEEDENFIVYCDASHKGLGDVLMQNEKMIAYASRQLKIHEKNYTTHDLELGVVVFALKIWRHYLYETKCTVFTDHKSLQHILDKKELNMRQRPITGSSLSYDYGLDLPKQILKAQTKARKPKNLEAKDVGDRLTKSAYFLPMKKNDPMEKLTRLYMKEVVTRHRRPVLIICDRDGRFTSNFWKSFQKALGTRLDMCTTYHPKTDGQSERTIQTLEDMLRACVIDFGNGWDRHILLIEFSYNNSYHTSIKAAPFDALYGRKFCSPIFWAEVRDTQLTGPEIIHETIEKILQIKQRIQVSHDR</sequence>
<proteinExistence type="predicted"/>
<dbReference type="Pfam" id="PF00078">
    <property type="entry name" value="RVT_1"/>
    <property type="match status" value="1"/>
</dbReference>
<dbReference type="InterPro" id="IPR012337">
    <property type="entry name" value="RNaseH-like_sf"/>
</dbReference>
<dbReference type="FunFam" id="3.30.70.270:FF:000020">
    <property type="entry name" value="Transposon Tf2-6 polyprotein-like Protein"/>
    <property type="match status" value="1"/>
</dbReference>
<dbReference type="Gene3D" id="3.30.420.10">
    <property type="entry name" value="Ribonuclease H-like superfamily/Ribonuclease H"/>
    <property type="match status" value="1"/>
</dbReference>
<evidence type="ECO:0000256" key="1">
    <source>
        <dbReference type="ARBA" id="ARBA00023268"/>
    </source>
</evidence>
<evidence type="ECO:0000313" key="4">
    <source>
        <dbReference type="EMBL" id="GEU54735.1"/>
    </source>
</evidence>
<evidence type="ECO:0000256" key="2">
    <source>
        <dbReference type="SAM" id="MobiDB-lite"/>
    </source>
</evidence>
<feature type="non-terminal residue" evidence="4">
    <location>
        <position position="1"/>
    </location>
</feature>
<dbReference type="Pfam" id="PF17919">
    <property type="entry name" value="RT_RNaseH_2"/>
    <property type="match status" value="1"/>
</dbReference>
<feature type="compositionally biased region" description="Basic and acidic residues" evidence="2">
    <location>
        <begin position="27"/>
        <end position="38"/>
    </location>
</feature>
<dbReference type="InterPro" id="IPR041577">
    <property type="entry name" value="RT_RNaseH_2"/>
</dbReference>
<dbReference type="GO" id="GO:0003824">
    <property type="term" value="F:catalytic activity"/>
    <property type="evidence" value="ECO:0007669"/>
    <property type="project" value="UniProtKB-KW"/>
</dbReference>
<dbReference type="GO" id="GO:0003676">
    <property type="term" value="F:nucleic acid binding"/>
    <property type="evidence" value="ECO:0007669"/>
    <property type="project" value="InterPro"/>
</dbReference>
<dbReference type="CDD" id="cd09274">
    <property type="entry name" value="RNase_HI_RT_Ty3"/>
    <property type="match status" value="1"/>
</dbReference>
<dbReference type="GO" id="GO:0015074">
    <property type="term" value="P:DNA integration"/>
    <property type="evidence" value="ECO:0007669"/>
    <property type="project" value="InterPro"/>
</dbReference>
<dbReference type="SUPFAM" id="SSF56672">
    <property type="entry name" value="DNA/RNA polymerases"/>
    <property type="match status" value="1"/>
</dbReference>
<evidence type="ECO:0000259" key="3">
    <source>
        <dbReference type="PROSITE" id="PS50994"/>
    </source>
</evidence>
<dbReference type="PANTHER" id="PTHR37984">
    <property type="entry name" value="PROTEIN CBG26694"/>
    <property type="match status" value="1"/>
</dbReference>
<dbReference type="InterPro" id="IPR043502">
    <property type="entry name" value="DNA/RNA_pol_sf"/>
</dbReference>
<dbReference type="AlphaFoldDB" id="A0A6L2L3C0"/>
<dbReference type="PANTHER" id="PTHR37984:SF5">
    <property type="entry name" value="PROTEIN NYNRIN-LIKE"/>
    <property type="match status" value="1"/>
</dbReference>
<accession>A0A6L2L3C0</accession>
<organism evidence="4">
    <name type="scientific">Tanacetum cinerariifolium</name>
    <name type="common">Dalmatian daisy</name>
    <name type="synonym">Chrysanthemum cinerariifolium</name>
    <dbReference type="NCBI Taxonomy" id="118510"/>
    <lineage>
        <taxon>Eukaryota</taxon>
        <taxon>Viridiplantae</taxon>
        <taxon>Streptophyta</taxon>
        <taxon>Embryophyta</taxon>
        <taxon>Tracheophyta</taxon>
        <taxon>Spermatophyta</taxon>
        <taxon>Magnoliopsida</taxon>
        <taxon>eudicotyledons</taxon>
        <taxon>Gunneridae</taxon>
        <taxon>Pentapetalae</taxon>
        <taxon>asterids</taxon>
        <taxon>campanulids</taxon>
        <taxon>Asterales</taxon>
        <taxon>Asteraceae</taxon>
        <taxon>Asteroideae</taxon>
        <taxon>Anthemideae</taxon>
        <taxon>Anthemidinae</taxon>
        <taxon>Tanacetum</taxon>
    </lineage>
</organism>
<dbReference type="EMBL" id="BKCJ010003381">
    <property type="protein sequence ID" value="GEU54735.1"/>
    <property type="molecule type" value="Genomic_DNA"/>
</dbReference>
<dbReference type="CDD" id="cd01647">
    <property type="entry name" value="RT_LTR"/>
    <property type="match status" value="1"/>
</dbReference>
<dbReference type="Gene3D" id="3.30.70.270">
    <property type="match status" value="2"/>
</dbReference>
<feature type="domain" description="Integrase catalytic" evidence="3">
    <location>
        <begin position="828"/>
        <end position="999"/>
    </location>
</feature>
<gene>
    <name evidence="4" type="ORF">Tci_026713</name>
</gene>